<dbReference type="InterPro" id="IPR050216">
    <property type="entry name" value="LRR_domain-containing"/>
</dbReference>
<dbReference type="InterPro" id="IPR036869">
    <property type="entry name" value="J_dom_sf"/>
</dbReference>
<name>A0A1W1BVG7_9ZZZZ</name>
<organism evidence="5">
    <name type="scientific">hydrothermal vent metagenome</name>
    <dbReference type="NCBI Taxonomy" id="652676"/>
    <lineage>
        <taxon>unclassified sequences</taxon>
        <taxon>metagenomes</taxon>
        <taxon>ecological metagenomes</taxon>
    </lineage>
</organism>
<evidence type="ECO:0000256" key="3">
    <source>
        <dbReference type="SAM" id="Coils"/>
    </source>
</evidence>
<dbReference type="Gene3D" id="3.80.10.10">
    <property type="entry name" value="Ribonuclease Inhibitor"/>
    <property type="match status" value="1"/>
</dbReference>
<evidence type="ECO:0000313" key="5">
    <source>
        <dbReference type="EMBL" id="SFV57590.1"/>
    </source>
</evidence>
<dbReference type="Pfam" id="PF23598">
    <property type="entry name" value="LRR_14"/>
    <property type="match status" value="1"/>
</dbReference>
<gene>
    <name evidence="5" type="ORF">MNB_SV-9-682</name>
</gene>
<dbReference type="PANTHER" id="PTHR48051:SF35">
    <property type="entry name" value="LEUCINE-RICH REPEAT-CONTAINING PROTEIN 27"/>
    <property type="match status" value="1"/>
</dbReference>
<dbReference type="PRINTS" id="PR00019">
    <property type="entry name" value="LEURICHRPT"/>
</dbReference>
<dbReference type="SMART" id="SM00369">
    <property type="entry name" value="LRR_TYP"/>
    <property type="match status" value="5"/>
</dbReference>
<dbReference type="SUPFAM" id="SSF52058">
    <property type="entry name" value="L domain-like"/>
    <property type="match status" value="1"/>
</dbReference>
<accession>A0A1W1BVG7</accession>
<proteinExistence type="predicted"/>
<dbReference type="AlphaFoldDB" id="A0A1W1BVG7"/>
<dbReference type="InterPro" id="IPR001611">
    <property type="entry name" value="Leu-rich_rpt"/>
</dbReference>
<dbReference type="GO" id="GO:0005737">
    <property type="term" value="C:cytoplasm"/>
    <property type="evidence" value="ECO:0007669"/>
    <property type="project" value="TreeGrafter"/>
</dbReference>
<evidence type="ECO:0000256" key="1">
    <source>
        <dbReference type="ARBA" id="ARBA00022614"/>
    </source>
</evidence>
<dbReference type="Pfam" id="PF00560">
    <property type="entry name" value="LRR_1"/>
    <property type="match status" value="1"/>
</dbReference>
<dbReference type="InterPro" id="IPR032675">
    <property type="entry name" value="LRR_dom_sf"/>
</dbReference>
<dbReference type="SMART" id="SM00364">
    <property type="entry name" value="LRR_BAC"/>
    <property type="match status" value="5"/>
</dbReference>
<dbReference type="InterPro" id="IPR055414">
    <property type="entry name" value="LRR_R13L4/SHOC2-like"/>
</dbReference>
<keyword evidence="3" id="KW-0175">Coiled coil</keyword>
<evidence type="ECO:0000256" key="2">
    <source>
        <dbReference type="ARBA" id="ARBA00022737"/>
    </source>
</evidence>
<keyword evidence="2" id="KW-0677">Repeat</keyword>
<evidence type="ECO:0000259" key="4">
    <source>
        <dbReference type="Pfam" id="PF23598"/>
    </source>
</evidence>
<feature type="domain" description="Disease resistance R13L4/SHOC-2-like LRR" evidence="4">
    <location>
        <begin position="384"/>
        <end position="455"/>
    </location>
</feature>
<dbReference type="PROSITE" id="PS51450">
    <property type="entry name" value="LRR"/>
    <property type="match status" value="4"/>
</dbReference>
<keyword evidence="1" id="KW-0433">Leucine-rich repeat</keyword>
<dbReference type="EMBL" id="FPHG01000033">
    <property type="protein sequence ID" value="SFV57590.1"/>
    <property type="molecule type" value="Genomic_DNA"/>
</dbReference>
<dbReference type="SUPFAM" id="SSF46565">
    <property type="entry name" value="Chaperone J-domain"/>
    <property type="match status" value="1"/>
</dbReference>
<sequence>MEEIIKYLELIKSSIDLDNKEVLLTQIDKIKALDLDNNIIHLVSLLDRNQFNLSSILIDRIILEEREVQRLKLEKKELEDRLYSLTQEKNYLLYVIDNFNKLYYKELGYLVKEILKIKKYILRIQINNINLDNQSSLHLAYEDAVESYKRFSYLLKDAEEQNQTILNKVEKIILKDTYFEAIKLCHPDIINENMRNSADDIFKELNNAYLHNDLVLVKKIKKDLENRSLIRNDSYKPIKREVLQSIIEKTKRRIGKLKLELTYLINNETYKRIENKNRDGDYFIKTKELLKLELISLQEKLEIQESQEYLWMQILWSWAEREKIDNFPTDKNALLNLKNLDISHKNLTQLPEELSKLSNLEILNISDNQIYQLPYSIVKLRNLVYLNLAHNNLTRLPKNIGKLSKLEVLDLENNKLTKLPNSISNLKNLTQLKLSYNQLTILPNSITNLEKLRGLFLKGNKLH</sequence>
<feature type="coiled-coil region" evidence="3">
    <location>
        <begin position="61"/>
        <end position="88"/>
    </location>
</feature>
<protein>
    <submittedName>
        <fullName evidence="5">COG4886: Leucine-rich repeat (LRR) protein</fullName>
    </submittedName>
</protein>
<dbReference type="InterPro" id="IPR003591">
    <property type="entry name" value="Leu-rich_rpt_typical-subtyp"/>
</dbReference>
<reference evidence="5" key="1">
    <citation type="submission" date="2016-10" db="EMBL/GenBank/DDBJ databases">
        <authorList>
            <person name="de Groot N.N."/>
        </authorList>
    </citation>
    <scope>NUCLEOTIDE SEQUENCE</scope>
</reference>
<dbReference type="PANTHER" id="PTHR48051">
    <property type="match status" value="1"/>
</dbReference>